<comment type="caution">
    <text evidence="1">The sequence shown here is derived from an EMBL/GenBank/DDBJ whole genome shotgun (WGS) entry which is preliminary data.</text>
</comment>
<dbReference type="InterPro" id="IPR036291">
    <property type="entry name" value="NAD(P)-bd_dom_sf"/>
</dbReference>
<organism evidence="1 2">
    <name type="scientific">Muricoccus vinaceus</name>
    <dbReference type="NCBI Taxonomy" id="424704"/>
    <lineage>
        <taxon>Bacteria</taxon>
        <taxon>Pseudomonadati</taxon>
        <taxon>Pseudomonadota</taxon>
        <taxon>Alphaproteobacteria</taxon>
        <taxon>Acetobacterales</taxon>
        <taxon>Roseomonadaceae</taxon>
        <taxon>Muricoccus</taxon>
    </lineage>
</organism>
<dbReference type="SUPFAM" id="SSF51735">
    <property type="entry name" value="NAD(P)-binding Rossmann-fold domains"/>
    <property type="match status" value="1"/>
</dbReference>
<dbReference type="Proteomes" id="UP001589789">
    <property type="component" value="Unassembled WGS sequence"/>
</dbReference>
<proteinExistence type="predicted"/>
<reference evidence="1 2" key="1">
    <citation type="submission" date="2024-09" db="EMBL/GenBank/DDBJ databases">
        <authorList>
            <person name="Sun Q."/>
            <person name="Mori K."/>
        </authorList>
    </citation>
    <scope>NUCLEOTIDE SEQUENCE [LARGE SCALE GENOMIC DNA]</scope>
    <source>
        <strain evidence="1 2">CCM 7468</strain>
    </source>
</reference>
<evidence type="ECO:0000313" key="2">
    <source>
        <dbReference type="Proteomes" id="UP001589789"/>
    </source>
</evidence>
<protein>
    <recommendedName>
        <fullName evidence="3">SDR family oxidoreductase</fullName>
    </recommendedName>
</protein>
<dbReference type="RefSeq" id="WP_377053098.1">
    <property type="nucleotide sequence ID" value="NZ_JBHLVZ010000065.1"/>
</dbReference>
<name>A0ABV6IVB5_9PROT</name>
<gene>
    <name evidence="1" type="ORF">ACFFIC_18625</name>
</gene>
<accession>A0ABV6IVB5</accession>
<dbReference type="EMBL" id="JBHLVZ010000065">
    <property type="protein sequence ID" value="MFC0387545.1"/>
    <property type="molecule type" value="Genomic_DNA"/>
</dbReference>
<sequence length="55" mass="6012">MNPAGRPLRDMLRGLMSIKRHERLWEIAAPLAWVARLEAGFVTGAMHTIDGGVAA</sequence>
<evidence type="ECO:0000313" key="1">
    <source>
        <dbReference type="EMBL" id="MFC0387545.1"/>
    </source>
</evidence>
<evidence type="ECO:0008006" key="3">
    <source>
        <dbReference type="Google" id="ProtNLM"/>
    </source>
</evidence>
<keyword evidence="2" id="KW-1185">Reference proteome</keyword>